<dbReference type="AlphaFoldDB" id="A0A923LJW0"/>
<dbReference type="InterPro" id="IPR025945">
    <property type="entry name" value="DHHW"/>
</dbReference>
<keyword evidence="1" id="KW-0472">Membrane</keyword>
<evidence type="ECO:0008006" key="4">
    <source>
        <dbReference type="Google" id="ProtNLM"/>
    </source>
</evidence>
<keyword evidence="1" id="KW-0812">Transmembrane</keyword>
<organism evidence="2 3">
    <name type="scientific">Mediterraneibacter hominis</name>
    <dbReference type="NCBI Taxonomy" id="2763054"/>
    <lineage>
        <taxon>Bacteria</taxon>
        <taxon>Bacillati</taxon>
        <taxon>Bacillota</taxon>
        <taxon>Clostridia</taxon>
        <taxon>Lachnospirales</taxon>
        <taxon>Lachnospiraceae</taxon>
        <taxon>Mediterraneibacter</taxon>
    </lineage>
</organism>
<dbReference type="EMBL" id="JACOPF010000004">
    <property type="protein sequence ID" value="MBC5690202.1"/>
    <property type="molecule type" value="Genomic_DNA"/>
</dbReference>
<dbReference type="RefSeq" id="WP_186876863.1">
    <property type="nucleotide sequence ID" value="NZ_JACOPF010000004.1"/>
</dbReference>
<accession>A0A923LJW0</accession>
<protein>
    <recommendedName>
        <fullName evidence="4">DHHW protein</fullName>
    </recommendedName>
</protein>
<dbReference type="Pfam" id="PF14286">
    <property type="entry name" value="DHHW"/>
    <property type="match status" value="1"/>
</dbReference>
<gene>
    <name evidence="2" type="ORF">H8S37_14890</name>
</gene>
<keyword evidence="1" id="KW-1133">Transmembrane helix</keyword>
<feature type="transmembrane region" description="Helical" evidence="1">
    <location>
        <begin position="12"/>
        <end position="34"/>
    </location>
</feature>
<sequence length="386" mass="43920">MSEKNRKKKGRIENLIGLIFILCLFFIMILNILVPDNEMSEEENRMLTKKPKLNWSSVTNGNFMESYESYLSDQFAGRNAWRSVKVFFDRLGGSREENGVLIGKSNQLMESIEVPDKENLRANMEAIQTFTKAYPDLPVSMLLVPDAANVLNDKLPAFAPVEDQTQLINQVKKDLGDSVTWIDAVSVLDKHKSEKIYYKTDPHWTALGAFYTFQEAAKELDINEEFSSGFVAHPVTDSFNGTLASKSGVNLNVKETIDIYVPKDEDNDVIVNYVDEQRRTTSIYDSSKLETRDKYGVYLGGNSSVIDIKTVSSSDRRLLLVKDSFANCFVQFLTPYFREIILVDPRYYGGNIQDIMENYRITDVMFLYSGNTFFTDNSMSGVFTGE</sequence>
<dbReference type="Proteomes" id="UP000652477">
    <property type="component" value="Unassembled WGS sequence"/>
</dbReference>
<reference evidence="2" key="1">
    <citation type="submission" date="2020-08" db="EMBL/GenBank/DDBJ databases">
        <title>Genome public.</title>
        <authorList>
            <person name="Liu C."/>
            <person name="Sun Q."/>
        </authorList>
    </citation>
    <scope>NUCLEOTIDE SEQUENCE</scope>
    <source>
        <strain evidence="2">NSJ-55</strain>
    </source>
</reference>
<evidence type="ECO:0000313" key="3">
    <source>
        <dbReference type="Proteomes" id="UP000652477"/>
    </source>
</evidence>
<comment type="caution">
    <text evidence="2">The sequence shown here is derived from an EMBL/GenBank/DDBJ whole genome shotgun (WGS) entry which is preliminary data.</text>
</comment>
<proteinExistence type="predicted"/>
<keyword evidence="3" id="KW-1185">Reference proteome</keyword>
<evidence type="ECO:0000313" key="2">
    <source>
        <dbReference type="EMBL" id="MBC5690202.1"/>
    </source>
</evidence>
<evidence type="ECO:0000256" key="1">
    <source>
        <dbReference type="SAM" id="Phobius"/>
    </source>
</evidence>
<name>A0A923LJW0_9FIRM</name>